<evidence type="ECO:0000256" key="2">
    <source>
        <dbReference type="ARBA" id="ARBA00022692"/>
    </source>
</evidence>
<evidence type="ECO:0000256" key="1">
    <source>
        <dbReference type="ARBA" id="ARBA00004141"/>
    </source>
</evidence>
<evidence type="ECO:0000313" key="8">
    <source>
        <dbReference type="EMBL" id="PVH95286.1"/>
    </source>
</evidence>
<keyword evidence="9" id="KW-1185">Reference proteome</keyword>
<comment type="subcellular location">
    <subcellularLocation>
        <location evidence="1">Membrane</location>
        <topology evidence="1">Multi-pass membrane protein</topology>
    </subcellularLocation>
</comment>
<gene>
    <name evidence="8" type="ORF">DM02DRAFT_571441</name>
</gene>
<dbReference type="InterPro" id="IPR049326">
    <property type="entry name" value="Rhodopsin_dom_fungi"/>
</dbReference>
<keyword evidence="4 6" id="KW-0472">Membrane</keyword>
<dbReference type="PANTHER" id="PTHR33048">
    <property type="entry name" value="PTH11-LIKE INTEGRAL MEMBRANE PROTEIN (AFU_ORTHOLOGUE AFUA_5G11245)"/>
    <property type="match status" value="1"/>
</dbReference>
<name>A0A2V1DAY3_9PLEO</name>
<evidence type="ECO:0000256" key="6">
    <source>
        <dbReference type="SAM" id="Phobius"/>
    </source>
</evidence>
<feature type="transmembrane region" description="Helical" evidence="6">
    <location>
        <begin position="88"/>
        <end position="111"/>
    </location>
</feature>
<feature type="transmembrane region" description="Helical" evidence="6">
    <location>
        <begin position="165"/>
        <end position="190"/>
    </location>
</feature>
<organism evidence="8 9">
    <name type="scientific">Periconia macrospinosa</name>
    <dbReference type="NCBI Taxonomy" id="97972"/>
    <lineage>
        <taxon>Eukaryota</taxon>
        <taxon>Fungi</taxon>
        <taxon>Dikarya</taxon>
        <taxon>Ascomycota</taxon>
        <taxon>Pezizomycotina</taxon>
        <taxon>Dothideomycetes</taxon>
        <taxon>Pleosporomycetidae</taxon>
        <taxon>Pleosporales</taxon>
        <taxon>Massarineae</taxon>
        <taxon>Periconiaceae</taxon>
        <taxon>Periconia</taxon>
    </lineage>
</organism>
<sequence length="367" mass="40730">MVLGNNPRGQQAVQVSGAFTGIAFFVVLLRLFTRFHIVRCAGVEDYLVGLSMLCSIGLTICIGIQAQYGMGRHIADLQPQDMEHSLQAFYASLIVYYLSLGLTKTSILLQYQRIFRTRSFRIACWAIMAVTVIYAIWTLFGSIFVCFPIRAFWTKEQPSKCINQMVMWFTNAGFNILTDFAIIVLPMPVIRSLNLARRQKQALIGIFAVGFFVCVVSILRLHSLVAISNSSDPTYDNPPAATWSSVEINVGITCSCLPCLRPLITRWFHGVLSSTPYRYNGRSGGRSFSRNAYHLRSVGAGTILPLDSKGSRVSSEGEVYGAQFQVGTEGQTNVDRNDTDCSGIEKECRIQKEGSTSSLTEVHRQAV</sequence>
<dbReference type="STRING" id="97972.A0A2V1DAY3"/>
<feature type="transmembrane region" description="Helical" evidence="6">
    <location>
        <begin position="123"/>
        <end position="153"/>
    </location>
</feature>
<dbReference type="EMBL" id="KZ805501">
    <property type="protein sequence ID" value="PVH95286.1"/>
    <property type="molecule type" value="Genomic_DNA"/>
</dbReference>
<dbReference type="Proteomes" id="UP000244855">
    <property type="component" value="Unassembled WGS sequence"/>
</dbReference>
<evidence type="ECO:0000256" key="4">
    <source>
        <dbReference type="ARBA" id="ARBA00023136"/>
    </source>
</evidence>
<proteinExistence type="inferred from homology"/>
<accession>A0A2V1DAY3</accession>
<reference evidence="8 9" key="1">
    <citation type="journal article" date="2018" name="Sci. Rep.">
        <title>Comparative genomics provides insights into the lifestyle and reveals functional heterogeneity of dark septate endophytic fungi.</title>
        <authorList>
            <person name="Knapp D.G."/>
            <person name="Nemeth J.B."/>
            <person name="Barry K."/>
            <person name="Hainaut M."/>
            <person name="Henrissat B."/>
            <person name="Johnson J."/>
            <person name="Kuo A."/>
            <person name="Lim J.H.P."/>
            <person name="Lipzen A."/>
            <person name="Nolan M."/>
            <person name="Ohm R.A."/>
            <person name="Tamas L."/>
            <person name="Grigoriev I.V."/>
            <person name="Spatafora J.W."/>
            <person name="Nagy L.G."/>
            <person name="Kovacs G.M."/>
        </authorList>
    </citation>
    <scope>NUCLEOTIDE SEQUENCE [LARGE SCALE GENOMIC DNA]</scope>
    <source>
        <strain evidence="8 9">DSE2036</strain>
    </source>
</reference>
<feature type="transmembrane region" description="Helical" evidence="6">
    <location>
        <begin position="45"/>
        <end position="68"/>
    </location>
</feature>
<evidence type="ECO:0000256" key="3">
    <source>
        <dbReference type="ARBA" id="ARBA00022989"/>
    </source>
</evidence>
<dbReference type="InterPro" id="IPR052337">
    <property type="entry name" value="SAT4-like"/>
</dbReference>
<keyword evidence="3 6" id="KW-1133">Transmembrane helix</keyword>
<keyword evidence="2 6" id="KW-0812">Transmembrane</keyword>
<dbReference type="OrthoDB" id="444631at2759"/>
<protein>
    <recommendedName>
        <fullName evidence="7">Rhodopsin domain-containing protein</fullName>
    </recommendedName>
</protein>
<dbReference type="Pfam" id="PF20684">
    <property type="entry name" value="Fung_rhodopsin"/>
    <property type="match status" value="1"/>
</dbReference>
<feature type="transmembrane region" description="Helical" evidence="6">
    <location>
        <begin position="12"/>
        <end position="33"/>
    </location>
</feature>
<evidence type="ECO:0000259" key="7">
    <source>
        <dbReference type="Pfam" id="PF20684"/>
    </source>
</evidence>
<feature type="domain" description="Rhodopsin" evidence="7">
    <location>
        <begin position="29"/>
        <end position="266"/>
    </location>
</feature>
<dbReference type="GO" id="GO:0016020">
    <property type="term" value="C:membrane"/>
    <property type="evidence" value="ECO:0007669"/>
    <property type="project" value="UniProtKB-SubCell"/>
</dbReference>
<dbReference type="PANTHER" id="PTHR33048:SF47">
    <property type="entry name" value="INTEGRAL MEMBRANE PROTEIN-RELATED"/>
    <property type="match status" value="1"/>
</dbReference>
<comment type="similarity">
    <text evidence="5">Belongs to the SAT4 family.</text>
</comment>
<dbReference type="AlphaFoldDB" id="A0A2V1DAY3"/>
<feature type="transmembrane region" description="Helical" evidence="6">
    <location>
        <begin position="202"/>
        <end position="221"/>
    </location>
</feature>
<evidence type="ECO:0000256" key="5">
    <source>
        <dbReference type="ARBA" id="ARBA00038359"/>
    </source>
</evidence>
<evidence type="ECO:0000313" key="9">
    <source>
        <dbReference type="Proteomes" id="UP000244855"/>
    </source>
</evidence>